<proteinExistence type="predicted"/>
<evidence type="ECO:0000313" key="4">
    <source>
        <dbReference type="Proteomes" id="UP000193431"/>
    </source>
</evidence>
<dbReference type="InterPro" id="IPR024478">
    <property type="entry name" value="HlyB_4HB_MCP"/>
</dbReference>
<keyword evidence="1" id="KW-0472">Membrane</keyword>
<dbReference type="STRING" id="331648.BST97_03930"/>
<dbReference type="AlphaFoldDB" id="A0A1W6MIB0"/>
<dbReference type="Proteomes" id="UP000193431">
    <property type="component" value="Chromosome"/>
</dbReference>
<feature type="transmembrane region" description="Helical" evidence="1">
    <location>
        <begin position="7"/>
        <end position="26"/>
    </location>
</feature>
<organism evidence="3 4">
    <name type="scientific">Nonlabens spongiae</name>
    <dbReference type="NCBI Taxonomy" id="331648"/>
    <lineage>
        <taxon>Bacteria</taxon>
        <taxon>Pseudomonadati</taxon>
        <taxon>Bacteroidota</taxon>
        <taxon>Flavobacteriia</taxon>
        <taxon>Flavobacteriales</taxon>
        <taxon>Flavobacteriaceae</taxon>
        <taxon>Nonlabens</taxon>
    </lineage>
</organism>
<feature type="domain" description="Chemotaxis methyl-accepting receptor HlyB-like 4HB MCP" evidence="2">
    <location>
        <begin position="6"/>
        <end position="168"/>
    </location>
</feature>
<keyword evidence="1" id="KW-1133">Transmembrane helix</keyword>
<evidence type="ECO:0000259" key="2">
    <source>
        <dbReference type="Pfam" id="PF12729"/>
    </source>
</evidence>
<evidence type="ECO:0000256" key="1">
    <source>
        <dbReference type="SAM" id="Phobius"/>
    </source>
</evidence>
<keyword evidence="1" id="KW-0812">Transmembrane</keyword>
<sequence>MAKKITVANRVNIGLVLLAVILLILWTNRVDQNHFDTAQEAMTSVYNDRVVSQNYIYKINNLIHEKECLNAEGAESDEINEKIDDLITDFSKTKLTQRETVYFNSLISNIEKYRKSKAGLIQNVNQIAKVNTQNNEDLNTYFIEIRKNLDDLAAVQLSVSRNIKGRVQKSFDINKTMADFETGVLLVLGVIILIVTFYRLEKSKAFQEED</sequence>
<feature type="transmembrane region" description="Helical" evidence="1">
    <location>
        <begin position="183"/>
        <end position="200"/>
    </location>
</feature>
<gene>
    <name evidence="3" type="ORF">BST97_03930</name>
</gene>
<dbReference type="Pfam" id="PF12729">
    <property type="entry name" value="4HB_MCP_1"/>
    <property type="match status" value="1"/>
</dbReference>
<accession>A0A1W6MIB0</accession>
<dbReference type="RefSeq" id="WP_169711525.1">
    <property type="nucleotide sequence ID" value="NZ_CP019344.1"/>
</dbReference>
<evidence type="ECO:0000313" key="3">
    <source>
        <dbReference type="EMBL" id="ARN77199.1"/>
    </source>
</evidence>
<reference evidence="3 4" key="1">
    <citation type="submission" date="2016-11" db="EMBL/GenBank/DDBJ databases">
        <title>Trade-off between light-utilization and light-protection in marine flavobacteria.</title>
        <authorList>
            <person name="Kumagai Y."/>
        </authorList>
    </citation>
    <scope>NUCLEOTIDE SEQUENCE [LARGE SCALE GENOMIC DNA]</scope>
    <source>
        <strain evidence="3 4">JCM 13191</strain>
    </source>
</reference>
<keyword evidence="4" id="KW-1185">Reference proteome</keyword>
<name>A0A1W6MIB0_9FLAO</name>
<dbReference type="EMBL" id="CP019344">
    <property type="protein sequence ID" value="ARN77199.1"/>
    <property type="molecule type" value="Genomic_DNA"/>
</dbReference>
<protein>
    <recommendedName>
        <fullName evidence="2">Chemotaxis methyl-accepting receptor HlyB-like 4HB MCP domain-containing protein</fullName>
    </recommendedName>
</protein>